<keyword evidence="2" id="KW-0472">Membrane</keyword>
<gene>
    <name evidence="3" type="ORF">ASU35_02930</name>
</gene>
<evidence type="ECO:0000313" key="4">
    <source>
        <dbReference type="Proteomes" id="UP000054874"/>
    </source>
</evidence>
<evidence type="ECO:0000256" key="1">
    <source>
        <dbReference type="SAM" id="Coils"/>
    </source>
</evidence>
<dbReference type="EMBL" id="LNAM01000175">
    <property type="protein sequence ID" value="KSV58372.1"/>
    <property type="molecule type" value="Genomic_DNA"/>
</dbReference>
<reference evidence="3 4" key="1">
    <citation type="submission" date="2015-11" db="EMBL/GenBank/DDBJ databases">
        <title>Butyribacter intestini gen. nov., sp. nov., a butyric acid-producing bacterium of the family Lachnospiraceae isolated from the human faeces.</title>
        <authorList>
            <person name="Zou Y."/>
            <person name="Xue W."/>
            <person name="Luo G."/>
            <person name="Lv M."/>
        </authorList>
    </citation>
    <scope>NUCLEOTIDE SEQUENCE [LARGE SCALE GENOMIC DNA]</scope>
    <source>
        <strain evidence="3 4">ACET-33324</strain>
    </source>
</reference>
<keyword evidence="4" id="KW-1185">Reference proteome</keyword>
<dbReference type="Proteomes" id="UP000054874">
    <property type="component" value="Unassembled WGS sequence"/>
</dbReference>
<keyword evidence="1" id="KW-0175">Coiled coil</keyword>
<feature type="coiled-coil region" evidence="1">
    <location>
        <begin position="56"/>
        <end position="83"/>
    </location>
</feature>
<keyword evidence="2" id="KW-0812">Transmembrane</keyword>
<name>A0A0V8QCW4_9FIRM</name>
<proteinExistence type="predicted"/>
<dbReference type="AlphaFoldDB" id="A0A0V8QCW4"/>
<feature type="transmembrane region" description="Helical" evidence="2">
    <location>
        <begin position="212"/>
        <end position="234"/>
    </location>
</feature>
<dbReference type="STRING" id="290052.ASU35_02930"/>
<protein>
    <submittedName>
        <fullName evidence="3">Uncharacterized protein</fullName>
    </submittedName>
</protein>
<accession>A0A0V8QCW4</accession>
<comment type="caution">
    <text evidence="3">The sequence shown here is derived from an EMBL/GenBank/DDBJ whole genome shotgun (WGS) entry which is preliminary data.</text>
</comment>
<sequence length="373" mass="44183">MEAGIQKESWIKMGLFSWFFRKKQKEEKILSPEQKFFSSRAVDEEKLFKEAVAQPLAVDEDAKEEARRQLQEARVEYEAVTSYLTDIQRIDMVPEEERKSFTEAAEKILLFKGEREKYKNQEIKLSERHRNSMELYEESLPQELKAMQEKEQYQSVIKNDMRHLEGEKGVLLYERDEIVEKQENLKKLAVTAAALVVSLLILLALLDQVFEAAMQLPFLLTVLMGVVSAAYIIYESRQNRKNMVLTEKKLARAIGLLNKVKIKYVNNTSCLEYAYEKLGVESSMELEYVWKQYLLLKEREKQFRSTTEKINQYNQILITELKKIDVRDAEVWTYQPEALLDKREMVEVRHRLNVRRQKLRDRMDYNNKLLGQE</sequence>
<keyword evidence="2" id="KW-1133">Transmembrane helix</keyword>
<feature type="transmembrane region" description="Helical" evidence="2">
    <location>
        <begin position="188"/>
        <end position="206"/>
    </location>
</feature>
<evidence type="ECO:0000313" key="3">
    <source>
        <dbReference type="EMBL" id="KSV58372.1"/>
    </source>
</evidence>
<evidence type="ECO:0000256" key="2">
    <source>
        <dbReference type="SAM" id="Phobius"/>
    </source>
</evidence>
<organism evidence="3 4">
    <name type="scientific">Acetivibrio ethanolgignens</name>
    <dbReference type="NCBI Taxonomy" id="290052"/>
    <lineage>
        <taxon>Bacteria</taxon>
        <taxon>Bacillati</taxon>
        <taxon>Bacillota</taxon>
        <taxon>Clostridia</taxon>
        <taxon>Eubacteriales</taxon>
        <taxon>Oscillospiraceae</taxon>
        <taxon>Acetivibrio</taxon>
    </lineage>
</organism>